<keyword evidence="7" id="KW-1185">Reference proteome</keyword>
<organism evidence="6 7">
    <name type="scientific">Aestuariispira insulae</name>
    <dbReference type="NCBI Taxonomy" id="1461337"/>
    <lineage>
        <taxon>Bacteria</taxon>
        <taxon>Pseudomonadati</taxon>
        <taxon>Pseudomonadota</taxon>
        <taxon>Alphaproteobacteria</taxon>
        <taxon>Rhodospirillales</taxon>
        <taxon>Kiloniellaceae</taxon>
        <taxon>Aestuariispira</taxon>
    </lineage>
</organism>
<dbReference type="InterPro" id="IPR005950">
    <property type="entry name" value="ModA"/>
</dbReference>
<reference evidence="6 7" key="1">
    <citation type="submission" date="2018-07" db="EMBL/GenBank/DDBJ databases">
        <title>Genomic Encyclopedia of Type Strains, Phase III (KMG-III): the genomes of soil and plant-associated and newly described type strains.</title>
        <authorList>
            <person name="Whitman W."/>
        </authorList>
    </citation>
    <scope>NUCLEOTIDE SEQUENCE [LARGE SCALE GENOMIC DNA]</scope>
    <source>
        <strain evidence="6 7">CECT 8488</strain>
    </source>
</reference>
<dbReference type="EMBL" id="QRDW01000019">
    <property type="protein sequence ID" value="RED43753.1"/>
    <property type="molecule type" value="Genomic_DNA"/>
</dbReference>
<feature type="binding site" evidence="4">
    <location>
        <position position="164"/>
    </location>
    <ligand>
        <name>molybdate</name>
        <dbReference type="ChEBI" id="CHEBI:36264"/>
    </ligand>
</feature>
<dbReference type="GO" id="GO:0015689">
    <property type="term" value="P:molybdate ion transport"/>
    <property type="evidence" value="ECO:0007669"/>
    <property type="project" value="InterPro"/>
</dbReference>
<feature type="signal peptide" evidence="5">
    <location>
        <begin position="1"/>
        <end position="21"/>
    </location>
</feature>
<evidence type="ECO:0000313" key="7">
    <source>
        <dbReference type="Proteomes" id="UP000256845"/>
    </source>
</evidence>
<evidence type="ECO:0000256" key="2">
    <source>
        <dbReference type="ARBA" id="ARBA00022723"/>
    </source>
</evidence>
<feature type="chain" id="PRO_5017793011" evidence="5">
    <location>
        <begin position="22"/>
        <end position="246"/>
    </location>
</feature>
<dbReference type="GO" id="GO:0046872">
    <property type="term" value="F:metal ion binding"/>
    <property type="evidence" value="ECO:0007669"/>
    <property type="project" value="UniProtKB-KW"/>
</dbReference>
<proteinExistence type="inferred from homology"/>
<dbReference type="CDD" id="cd13539">
    <property type="entry name" value="PBP2_AvModA"/>
    <property type="match status" value="1"/>
</dbReference>
<feature type="binding site" evidence="4">
    <location>
        <position position="58"/>
    </location>
    <ligand>
        <name>molybdate</name>
        <dbReference type="ChEBI" id="CHEBI:36264"/>
    </ligand>
</feature>
<evidence type="ECO:0000313" key="6">
    <source>
        <dbReference type="EMBL" id="RED43753.1"/>
    </source>
</evidence>
<dbReference type="Pfam" id="PF13531">
    <property type="entry name" value="SBP_bac_11"/>
    <property type="match status" value="1"/>
</dbReference>
<evidence type="ECO:0000256" key="4">
    <source>
        <dbReference type="PIRSR" id="PIRSR004846-1"/>
    </source>
</evidence>
<dbReference type="OrthoDB" id="9785015at2"/>
<dbReference type="NCBIfam" id="TIGR01256">
    <property type="entry name" value="modA"/>
    <property type="match status" value="1"/>
</dbReference>
<dbReference type="Gene3D" id="3.40.190.10">
    <property type="entry name" value="Periplasmic binding protein-like II"/>
    <property type="match status" value="2"/>
</dbReference>
<dbReference type="Proteomes" id="UP000256845">
    <property type="component" value="Unassembled WGS sequence"/>
</dbReference>
<comment type="caution">
    <text evidence="6">The sequence shown here is derived from an EMBL/GenBank/DDBJ whole genome shotgun (WGS) entry which is preliminary data.</text>
</comment>
<sequence length="246" mass="26270">MLKNFTAILAISFLAVPMAQAEKVHLAVASNFTGPAKQLAETFQRTSGHKAVLSFGSTGKLYAQIIHGAPFDIFLAADAERPSRLVFDGLALEESLFTYAVGRLALYSPTLRTSTALRNKLESGDFQRLAIANPKTAPYGLAAEELLGNLKINTKGKLVFGENIAQTYQFVASGNADLGLVAAAQLKASDSAGWMVPETLHAPIRQQAVLLNRGKDNPAARAFLAFLRSDPAGKMIRSFGYGLGEG</sequence>
<dbReference type="InterPro" id="IPR050682">
    <property type="entry name" value="ModA/WtpA"/>
</dbReference>
<evidence type="ECO:0000256" key="3">
    <source>
        <dbReference type="ARBA" id="ARBA00022729"/>
    </source>
</evidence>
<dbReference type="RefSeq" id="WP_115939473.1">
    <property type="nucleotide sequence ID" value="NZ_QRDW01000019.1"/>
</dbReference>
<dbReference type="AlphaFoldDB" id="A0A3D9H2M0"/>
<dbReference type="PANTHER" id="PTHR30632:SF14">
    <property type="entry name" value="TUNGSTATE_MOLYBDATE_CHROMATE-BINDING PROTEIN MODA"/>
    <property type="match status" value="1"/>
</dbReference>
<protein>
    <submittedName>
        <fullName evidence="6">Molybdate transport system substrate-binding protein</fullName>
    </submittedName>
</protein>
<gene>
    <name evidence="6" type="ORF">DFP90_1197</name>
</gene>
<evidence type="ECO:0000256" key="5">
    <source>
        <dbReference type="SAM" id="SignalP"/>
    </source>
</evidence>
<accession>A0A3D9H2M0</accession>
<dbReference type="GO" id="GO:0030973">
    <property type="term" value="F:molybdate ion binding"/>
    <property type="evidence" value="ECO:0007669"/>
    <property type="project" value="InterPro"/>
</dbReference>
<dbReference type="SUPFAM" id="SSF53850">
    <property type="entry name" value="Periplasmic binding protein-like II"/>
    <property type="match status" value="1"/>
</dbReference>
<keyword evidence="3 5" id="KW-0732">Signal</keyword>
<dbReference type="PANTHER" id="PTHR30632">
    <property type="entry name" value="MOLYBDATE-BINDING PERIPLASMIC PROTEIN"/>
    <property type="match status" value="1"/>
</dbReference>
<name>A0A3D9H2M0_9PROT</name>
<evidence type="ECO:0000256" key="1">
    <source>
        <dbReference type="ARBA" id="ARBA00009175"/>
    </source>
</evidence>
<dbReference type="PIRSF" id="PIRSF004846">
    <property type="entry name" value="ModA"/>
    <property type="match status" value="1"/>
</dbReference>
<keyword evidence="2 4" id="KW-0479">Metal-binding</keyword>
<dbReference type="InterPro" id="IPR044084">
    <property type="entry name" value="AvModA-like_subst-bd"/>
</dbReference>
<comment type="similarity">
    <text evidence="1">Belongs to the bacterial solute-binding protein ModA family.</text>
</comment>
<keyword evidence="4" id="KW-0500">Molybdenum</keyword>